<dbReference type="Pfam" id="PF02574">
    <property type="entry name" value="S-methyl_trans"/>
    <property type="match status" value="1"/>
</dbReference>
<dbReference type="InterPro" id="IPR003726">
    <property type="entry name" value="HCY_dom"/>
</dbReference>
<keyword evidence="1 2" id="KW-0489">Methyltransferase</keyword>
<keyword evidence="1" id="KW-0862">Zinc</keyword>
<dbReference type="PANTHER" id="PTHR11103:SF10">
    <property type="entry name" value="HOMOCYSTEINE S-METHYLTRANSFERASE 1-RELATED"/>
    <property type="match status" value="1"/>
</dbReference>
<name>A0A5M3YLD4_ASPTE</name>
<dbReference type="Gene3D" id="3.20.20.330">
    <property type="entry name" value="Homocysteine-binding-like domain"/>
    <property type="match status" value="1"/>
</dbReference>
<dbReference type="VEuPathDB" id="FungiDB:ATEG_01199"/>
<reference evidence="2 3" key="1">
    <citation type="submission" date="2020-01" db="EMBL/GenBank/DDBJ databases">
        <title>Aspergillus terreus IFO 6365 whole genome shotgun sequence.</title>
        <authorList>
            <person name="Kanamasa S."/>
            <person name="Takahashi H."/>
        </authorList>
    </citation>
    <scope>NUCLEOTIDE SEQUENCE [LARGE SCALE GENOMIC DNA]</scope>
    <source>
        <strain evidence="2 3">IFO 6365</strain>
    </source>
</reference>
<comment type="cofactor">
    <cofactor evidence="1">
        <name>Zn(2+)</name>
        <dbReference type="ChEBI" id="CHEBI:29105"/>
    </cofactor>
</comment>
<gene>
    <name evidence="2" type="ORF">ATEIFO6365_0001039600</name>
</gene>
<protein>
    <submittedName>
        <fullName evidence="2">Homocysteine S-methyltransferase</fullName>
    </submittedName>
</protein>
<dbReference type="GO" id="GO:0032259">
    <property type="term" value="P:methylation"/>
    <property type="evidence" value="ECO:0007669"/>
    <property type="project" value="UniProtKB-KW"/>
</dbReference>
<keyword evidence="1" id="KW-0479">Metal-binding</keyword>
<evidence type="ECO:0000313" key="2">
    <source>
        <dbReference type="EMBL" id="GFF12173.1"/>
    </source>
</evidence>
<dbReference type="OrthoDB" id="261426at2759"/>
<dbReference type="FunFam" id="3.20.20.330:FF:000007">
    <property type="entry name" value="Homocysteine S-methyltransferase (Eurofung)"/>
    <property type="match status" value="1"/>
</dbReference>
<keyword evidence="3" id="KW-1185">Reference proteome</keyword>
<feature type="binding site" evidence="1">
    <location>
        <position position="235"/>
    </location>
    <ligand>
        <name>Zn(2+)</name>
        <dbReference type="ChEBI" id="CHEBI:29105"/>
    </ligand>
</feature>
<comment type="caution">
    <text evidence="2">The sequence shown here is derived from an EMBL/GenBank/DDBJ whole genome shotgun (WGS) entry which is preliminary data.</text>
</comment>
<dbReference type="PROSITE" id="PS50970">
    <property type="entry name" value="HCY"/>
    <property type="match status" value="1"/>
</dbReference>
<dbReference type="PANTHER" id="PTHR11103">
    <property type="entry name" value="SLR1189 PROTEIN"/>
    <property type="match status" value="1"/>
</dbReference>
<evidence type="ECO:0000256" key="1">
    <source>
        <dbReference type="PROSITE-ProRule" id="PRU00333"/>
    </source>
</evidence>
<evidence type="ECO:0000313" key="3">
    <source>
        <dbReference type="Proteomes" id="UP000452235"/>
    </source>
</evidence>
<dbReference type="EMBL" id="BLJY01000001">
    <property type="protein sequence ID" value="GFF12173.1"/>
    <property type="molecule type" value="Genomic_DNA"/>
</dbReference>
<dbReference type="Proteomes" id="UP000452235">
    <property type="component" value="Unassembled WGS sequence"/>
</dbReference>
<dbReference type="GO" id="GO:0046872">
    <property type="term" value="F:metal ion binding"/>
    <property type="evidence" value="ECO:0007669"/>
    <property type="project" value="UniProtKB-KW"/>
</dbReference>
<feature type="binding site" evidence="1">
    <location>
        <position position="343"/>
    </location>
    <ligand>
        <name>Zn(2+)</name>
        <dbReference type="ChEBI" id="CHEBI:29105"/>
    </ligand>
</feature>
<accession>A0A5M3YLD4</accession>
<dbReference type="SUPFAM" id="SSF82282">
    <property type="entry name" value="Homocysteine S-methyltransferase"/>
    <property type="match status" value="1"/>
</dbReference>
<dbReference type="AlphaFoldDB" id="A0A5M3YLD4"/>
<dbReference type="InterPro" id="IPR036589">
    <property type="entry name" value="HCY_dom_sf"/>
</dbReference>
<sequence>MASIQILDGGLGTSLQDQYGVEFSSATTPLWSSHLLVSDPGTLQSCQHDFGVAGVDVLLTATYQVSIEGFARTKTADFPNGIPKTAIAPYLQTAVTVAEQAKARNSAKIALSLGPYGACMIPGQEYSGQYDSEHDSEEALFRWHLERLRLFQDAEGDLISRVQYVAFETLPRLDEVRAVRRAIRAAGIDVPFWVSCVFPREDDLLPDGSSIEQVVDAALVPMNDGGVPWGIGANCTKIHKLPRLVGKLGEYVAKRVASGQISTVPSLVLYPDGTNGEVYNTTTQQWEKPDGPESAGRDTVWHLFPPDGNMLTVQRSWETQLAQVVKDARETGPFNSFLVGGCCKASHHDIKKLRLQFATE</sequence>
<dbReference type="GO" id="GO:0008168">
    <property type="term" value="F:methyltransferase activity"/>
    <property type="evidence" value="ECO:0007669"/>
    <property type="project" value="UniProtKB-UniRule"/>
</dbReference>
<organism evidence="2 3">
    <name type="scientific">Aspergillus terreus</name>
    <dbReference type="NCBI Taxonomy" id="33178"/>
    <lineage>
        <taxon>Eukaryota</taxon>
        <taxon>Fungi</taxon>
        <taxon>Dikarya</taxon>
        <taxon>Ascomycota</taxon>
        <taxon>Pezizomycotina</taxon>
        <taxon>Eurotiomycetes</taxon>
        <taxon>Eurotiomycetidae</taxon>
        <taxon>Eurotiales</taxon>
        <taxon>Aspergillaceae</taxon>
        <taxon>Aspergillus</taxon>
        <taxon>Aspergillus subgen. Circumdati</taxon>
    </lineage>
</organism>
<feature type="binding site" evidence="1">
    <location>
        <position position="342"/>
    </location>
    <ligand>
        <name>Zn(2+)</name>
        <dbReference type="ChEBI" id="CHEBI:29105"/>
    </ligand>
</feature>
<proteinExistence type="predicted"/>
<keyword evidence="1 2" id="KW-0808">Transferase</keyword>